<dbReference type="OrthoDB" id="9531386at2759"/>
<accession>A0A8J6DHX8</accession>
<dbReference type="Proteomes" id="UP000700334">
    <property type="component" value="Unassembled WGS sequence"/>
</dbReference>
<proteinExistence type="predicted"/>
<keyword evidence="3" id="KW-1185">Reference proteome</keyword>
<evidence type="ECO:0000313" key="2">
    <source>
        <dbReference type="EMBL" id="KAG8510172.1"/>
    </source>
</evidence>
<comment type="caution">
    <text evidence="2">The sequence shown here is derived from an EMBL/GenBank/DDBJ whole genome shotgun (WGS) entry which is preliminary data.</text>
</comment>
<organism evidence="2 3">
    <name type="scientific">Galemys pyrenaicus</name>
    <name type="common">Iberian desman</name>
    <name type="synonym">Pyrenean desman</name>
    <dbReference type="NCBI Taxonomy" id="202257"/>
    <lineage>
        <taxon>Eukaryota</taxon>
        <taxon>Metazoa</taxon>
        <taxon>Chordata</taxon>
        <taxon>Craniata</taxon>
        <taxon>Vertebrata</taxon>
        <taxon>Euteleostomi</taxon>
        <taxon>Mammalia</taxon>
        <taxon>Eutheria</taxon>
        <taxon>Laurasiatheria</taxon>
        <taxon>Eulipotyphla</taxon>
        <taxon>Talpidae</taxon>
        <taxon>Galemys</taxon>
    </lineage>
</organism>
<protein>
    <submittedName>
        <fullName evidence="2">Paternally-expressed gene 3 protein</fullName>
    </submittedName>
</protein>
<feature type="region of interest" description="Disordered" evidence="1">
    <location>
        <begin position="135"/>
        <end position="221"/>
    </location>
</feature>
<reference evidence="2" key="1">
    <citation type="journal article" date="2021" name="Evol. Appl.">
        <title>The genome of the Pyrenean desman and the effects of bottlenecks and inbreeding on the genomic landscape of an endangered species.</title>
        <authorList>
            <person name="Escoda L."/>
            <person name="Castresana J."/>
        </authorList>
    </citation>
    <scope>NUCLEOTIDE SEQUENCE</scope>
    <source>
        <strain evidence="2">IBE-C5619</strain>
    </source>
</reference>
<evidence type="ECO:0000313" key="3">
    <source>
        <dbReference type="Proteomes" id="UP000700334"/>
    </source>
</evidence>
<evidence type="ECO:0000256" key="1">
    <source>
        <dbReference type="SAM" id="MobiDB-lite"/>
    </source>
</evidence>
<feature type="compositionally biased region" description="Gly residues" evidence="1">
    <location>
        <begin position="135"/>
        <end position="154"/>
    </location>
</feature>
<gene>
    <name evidence="2" type="ORF">J0S82_006411</name>
</gene>
<sequence length="242" mass="24490">MQAALVGPPALPLQDADAVSYQDVVALAGDRKPQNPIQDNMENYRKLLSLGELRLGWAVFTSRRLLRVLGPVYGWTGGLGSVGRAQRPCLGAAHVAFCGAAAGPLVGAQVGAGGPDSSPAWWMWPCLVWGAGPGPGRSGVGSSGAGRSGPGSQWGLGEESPESGAQEGSERRAGVGSSLGAREATEAPMGCGLAPHGVGTQLGRQRPGGQACGGSGARPASTMSCCLCTQGSSWRRTMASHT</sequence>
<dbReference type="AlphaFoldDB" id="A0A8J6DHX8"/>
<name>A0A8J6DHX8_GALPY</name>
<dbReference type="EMBL" id="JAGFMF010011892">
    <property type="protein sequence ID" value="KAG8510172.1"/>
    <property type="molecule type" value="Genomic_DNA"/>
</dbReference>